<feature type="compositionally biased region" description="Basic residues" evidence="1">
    <location>
        <begin position="726"/>
        <end position="736"/>
    </location>
</feature>
<evidence type="ECO:0000313" key="3">
    <source>
        <dbReference type="Proteomes" id="UP000245884"/>
    </source>
</evidence>
<dbReference type="EMBL" id="KZ819664">
    <property type="protein sequence ID" value="PWN28869.1"/>
    <property type="molecule type" value="Genomic_DNA"/>
</dbReference>
<name>A0A316UUA7_9BASI</name>
<feature type="region of interest" description="Disordered" evidence="1">
    <location>
        <begin position="103"/>
        <end position="122"/>
    </location>
</feature>
<feature type="compositionally biased region" description="Gly residues" evidence="1">
    <location>
        <begin position="659"/>
        <end position="670"/>
    </location>
</feature>
<feature type="compositionally biased region" description="Low complexity" evidence="1">
    <location>
        <begin position="111"/>
        <end position="122"/>
    </location>
</feature>
<sequence>MSSPAAAKRRSISYTPDDDDDDGNSVHSGPSTSVRAPANQGGDVPMAQDADEDEDELEDDDDDDDDDDEEGRDDDEDGDELEPGDETGRADDTAMADVTMADAEVDGQDVKPSSAALSAGSAKKLKSYHISRASEPPIPPDVNPGSANLYSSHTGEKLLRNTPIKKIDGTTFHRSDLQHALLMEIFGDTTRCFRNPRPAPDNLLTTAPRPGEAAATGVPEYSPVYPYGQSKGSSRKSHETKEEYEAWEKRWEEYHKNPYPSREQDPNRLVPRPGAKLLTFKELYMEALMNSPRCTKAVRDKVWSDEQFAEDFACVNLLINVGRMNTTLAFYAQMQTVLRSYHPLPALQGNENSRKHMQDAPRMKSLLKSVLLPFEKASTGPGSAPISKAAQAAVAEHAPAPHEMLEIPSTLEEILKRHSEGRVPATSAVNLIFAFASQANDLSAMHFTAPHDVHSIFFPHKDYPIPAKDRARAFLWLVWHYLEGGALLPPGNEATRSNPFADERAQVSSQRAKAKWDSLDDKGRRKATVGGKGVLWLGVRNKKEPRAAAANEAAASTAGPSGSGSAPTTANSEATSAAHSLISNSLVDDADSGGWVVEDNEKYTHRQLAPDWRVISQEAIREENIDLPDELAWGSEQASERRDFMDRMAEEEAAAKAGKGAGMMTGQGAGEGDDAAESGKGKGKGKGKGTATKGKGKKSRGYASLIPGSAAAIAAANASAGEAGKGKKGKKPRASRAKGAIVSQAEENAARASSSKLTGAPVAGGSKIVLGGLKGRRKSGQDEADEMLADLLEGGGSKDSKGDESAADASRRRALSSLPGYDDDSSDEEDSHDGKGATAGATIGAERSHTDAAAAVARAASSIGGAGSAAGGAGAAGLLTLAGSQSLLPPRRPLNGSDLLPGLRRAQSQQANLRPTHDSSDPSTGPISHTLPGLAWNRILQRAVRGQGDACYSSDDEGEAMDEAERCADLFRGELSRVLNCVWGAKGKGAGKRKRVSDDGGVNGLKVE</sequence>
<feature type="compositionally biased region" description="Acidic residues" evidence="1">
    <location>
        <begin position="49"/>
        <end position="85"/>
    </location>
</feature>
<keyword evidence="3" id="KW-1185">Reference proteome</keyword>
<feature type="compositionally biased region" description="Polar residues" evidence="1">
    <location>
        <begin position="25"/>
        <end position="34"/>
    </location>
</feature>
<feature type="compositionally biased region" description="Low complexity" evidence="1">
    <location>
        <begin position="547"/>
        <end position="570"/>
    </location>
</feature>
<accession>A0A316UUA7</accession>
<dbReference type="PANTHER" id="PTHR37287">
    <property type="entry name" value="INO EIGHTY SUBUNIT 1"/>
    <property type="match status" value="1"/>
</dbReference>
<dbReference type="GO" id="GO:0031011">
    <property type="term" value="C:Ino80 complex"/>
    <property type="evidence" value="ECO:0007669"/>
    <property type="project" value="InterPro"/>
</dbReference>
<feature type="region of interest" description="Disordered" evidence="1">
    <location>
        <begin position="886"/>
        <end position="932"/>
    </location>
</feature>
<gene>
    <name evidence="2" type="ORF">BDZ90DRAFT_230877</name>
</gene>
<dbReference type="OrthoDB" id="5413003at2759"/>
<feature type="compositionally biased region" description="Basic and acidic residues" evidence="1">
    <location>
        <begin position="514"/>
        <end position="523"/>
    </location>
</feature>
<feature type="region of interest" description="Disordered" evidence="1">
    <location>
        <begin position="1"/>
        <end position="97"/>
    </location>
</feature>
<dbReference type="AlphaFoldDB" id="A0A316UUA7"/>
<proteinExistence type="predicted"/>
<dbReference type="Proteomes" id="UP000245884">
    <property type="component" value="Unassembled WGS sequence"/>
</dbReference>
<feature type="compositionally biased region" description="Low complexity" evidence="1">
    <location>
        <begin position="852"/>
        <end position="863"/>
    </location>
</feature>
<feature type="region of interest" description="Disordered" evidence="1">
    <location>
        <begin position="651"/>
        <end position="702"/>
    </location>
</feature>
<feature type="compositionally biased region" description="Low complexity" evidence="1">
    <location>
        <begin position="836"/>
        <end position="845"/>
    </location>
</feature>
<dbReference type="GeneID" id="37027463"/>
<evidence type="ECO:0008006" key="4">
    <source>
        <dbReference type="Google" id="ProtNLM"/>
    </source>
</evidence>
<dbReference type="STRING" id="1569628.A0A316UUA7"/>
<feature type="region of interest" description="Disordered" evidence="1">
    <location>
        <begin position="198"/>
        <end position="221"/>
    </location>
</feature>
<feature type="compositionally biased region" description="Acidic residues" evidence="1">
    <location>
        <begin position="821"/>
        <end position="831"/>
    </location>
</feature>
<protein>
    <recommendedName>
        <fullName evidence="4">Ino eighty subunit 1</fullName>
    </recommendedName>
</protein>
<dbReference type="InterPro" id="IPR038014">
    <property type="entry name" value="Ies1"/>
</dbReference>
<feature type="compositionally biased region" description="Gly residues" evidence="1">
    <location>
        <begin position="864"/>
        <end position="874"/>
    </location>
</feature>
<evidence type="ECO:0000313" key="2">
    <source>
        <dbReference type="EMBL" id="PWN28869.1"/>
    </source>
</evidence>
<feature type="region of interest" description="Disordered" evidence="1">
    <location>
        <begin position="714"/>
        <end position="874"/>
    </location>
</feature>
<feature type="region of interest" description="Disordered" evidence="1">
    <location>
        <begin position="490"/>
        <end position="526"/>
    </location>
</feature>
<dbReference type="PANTHER" id="PTHR37287:SF1">
    <property type="entry name" value="INO EIGHTY SUBUNIT 1"/>
    <property type="match status" value="1"/>
</dbReference>
<evidence type="ECO:0000256" key="1">
    <source>
        <dbReference type="SAM" id="MobiDB-lite"/>
    </source>
</evidence>
<reference evidence="2 3" key="1">
    <citation type="journal article" date="2018" name="Mol. Biol. Evol.">
        <title>Broad Genomic Sampling Reveals a Smut Pathogenic Ancestry of the Fungal Clade Ustilaginomycotina.</title>
        <authorList>
            <person name="Kijpornyongpan T."/>
            <person name="Mondo S.J."/>
            <person name="Barry K."/>
            <person name="Sandor L."/>
            <person name="Lee J."/>
            <person name="Lipzen A."/>
            <person name="Pangilinan J."/>
            <person name="LaButti K."/>
            <person name="Hainaut M."/>
            <person name="Henrissat B."/>
            <person name="Grigoriev I.V."/>
            <person name="Spatafora J.W."/>
            <person name="Aime M.C."/>
        </authorList>
    </citation>
    <scope>NUCLEOTIDE SEQUENCE [LARGE SCALE GENOMIC DNA]</scope>
    <source>
        <strain evidence="2 3">MCA 5214</strain>
    </source>
</reference>
<feature type="region of interest" description="Disordered" evidence="1">
    <location>
        <begin position="987"/>
        <end position="1008"/>
    </location>
</feature>
<dbReference type="RefSeq" id="XP_025363481.1">
    <property type="nucleotide sequence ID" value="XM_025505640.1"/>
</dbReference>
<organism evidence="2 3">
    <name type="scientific">Jaminaea rosea</name>
    <dbReference type="NCBI Taxonomy" id="1569628"/>
    <lineage>
        <taxon>Eukaryota</taxon>
        <taxon>Fungi</taxon>
        <taxon>Dikarya</taxon>
        <taxon>Basidiomycota</taxon>
        <taxon>Ustilaginomycotina</taxon>
        <taxon>Exobasidiomycetes</taxon>
        <taxon>Microstromatales</taxon>
        <taxon>Microstromatales incertae sedis</taxon>
        <taxon>Jaminaea</taxon>
    </lineage>
</organism>
<feature type="region of interest" description="Disordered" evidence="1">
    <location>
        <begin position="547"/>
        <end position="577"/>
    </location>
</feature>